<proteinExistence type="predicted"/>
<organism evidence="1 2">
    <name type="scientific">Emergomyces pasteurianus Ep9510</name>
    <dbReference type="NCBI Taxonomy" id="1447872"/>
    <lineage>
        <taxon>Eukaryota</taxon>
        <taxon>Fungi</taxon>
        <taxon>Dikarya</taxon>
        <taxon>Ascomycota</taxon>
        <taxon>Pezizomycotina</taxon>
        <taxon>Eurotiomycetes</taxon>
        <taxon>Eurotiomycetidae</taxon>
        <taxon>Onygenales</taxon>
        <taxon>Ajellomycetaceae</taxon>
        <taxon>Emergomyces</taxon>
    </lineage>
</organism>
<dbReference type="EMBL" id="LGRN01000747">
    <property type="protein sequence ID" value="OJD10592.1"/>
    <property type="molecule type" value="Genomic_DNA"/>
</dbReference>
<dbReference type="Proteomes" id="UP000182235">
    <property type="component" value="Unassembled WGS sequence"/>
</dbReference>
<sequence>MYTSMQHGTPELLCPIASGSGNPVQPLEGHFPQPYLTGTVSDWHITAAAGKTTRIRSRGDGGMLIGISPAPPGSLAPVIRRDLLQNPVALDGDATYRRELEGEREKRTTPTSYTAEGLPQCPMVGKEGRGDLCLSWPIEIPAVTTERSSSRGWRSIAKRVSFGAGI</sequence>
<accession>A0A1J9P2J1</accession>
<evidence type="ECO:0000313" key="1">
    <source>
        <dbReference type="EMBL" id="OJD10592.1"/>
    </source>
</evidence>
<reference evidence="1 2" key="1">
    <citation type="submission" date="2015-07" db="EMBL/GenBank/DDBJ databases">
        <title>Emmonsia species relationships and genome sequence.</title>
        <authorList>
            <consortium name="The Broad Institute Genomics Platform"/>
            <person name="Cuomo C.A."/>
            <person name="Munoz J.F."/>
            <person name="Imamovic A."/>
            <person name="Priest M.E."/>
            <person name="Young S."/>
            <person name="Clay O.K."/>
            <person name="McEwen J.G."/>
        </authorList>
    </citation>
    <scope>NUCLEOTIDE SEQUENCE [LARGE SCALE GENOMIC DNA]</scope>
    <source>
        <strain evidence="1 2">UAMH 9510</strain>
    </source>
</reference>
<dbReference type="AlphaFoldDB" id="A0A1J9P2J1"/>
<keyword evidence="2" id="KW-1185">Reference proteome</keyword>
<comment type="caution">
    <text evidence="1">The sequence shown here is derived from an EMBL/GenBank/DDBJ whole genome shotgun (WGS) entry which is preliminary data.</text>
</comment>
<gene>
    <name evidence="1" type="ORF">AJ78_08441</name>
</gene>
<evidence type="ECO:0000313" key="2">
    <source>
        <dbReference type="Proteomes" id="UP000182235"/>
    </source>
</evidence>
<name>A0A1J9P2J1_9EURO</name>
<protein>
    <submittedName>
        <fullName evidence="1">Uncharacterized protein</fullName>
    </submittedName>
</protein>